<dbReference type="Proteomes" id="UP000199412">
    <property type="component" value="Unassembled WGS sequence"/>
</dbReference>
<proteinExistence type="predicted"/>
<dbReference type="OrthoDB" id="9779853at2"/>
<dbReference type="Pfam" id="PF00561">
    <property type="entry name" value="Abhydrolase_1"/>
    <property type="match status" value="1"/>
</dbReference>
<dbReference type="EMBL" id="FNAP01000005">
    <property type="protein sequence ID" value="SDE29427.1"/>
    <property type="molecule type" value="Genomic_DNA"/>
</dbReference>
<dbReference type="SUPFAM" id="SSF53474">
    <property type="entry name" value="alpha/beta-Hydrolases"/>
    <property type="match status" value="1"/>
</dbReference>
<dbReference type="InterPro" id="IPR029058">
    <property type="entry name" value="AB_hydrolase_fold"/>
</dbReference>
<gene>
    <name evidence="2" type="ORF">SAMN05421720_105137</name>
</gene>
<dbReference type="RefSeq" id="WP_092785155.1">
    <property type="nucleotide sequence ID" value="NZ_FNAP01000005.1"/>
</dbReference>
<name>A0A1G7BR06_9PROT</name>
<sequence length="268" mass="29104">MIAEDLGVLVDGVRLPACRLRPDGAAADAPVLVFLHEGLGSIRLWKDFPEALCRATGLPGFVYERQGHGDADSLNHWPRPVQYLEHEAEHVLPRVLEAAGIERMVHVGHSDGGSIALLHAALRPSGLLGVVTEAAHVFVEEITLASIRAARDAYRHGDLREKLKRWHGVNTDGVFWGWNTTWLEPAFAAWDMTDRLSAIRCPLLVLQGDKDEYGTLAQVEAICRGSGGPARPVFVPGCGHVLHHQGRAAVLDAMVPAIQEWTTPAAAS</sequence>
<reference evidence="2 3" key="1">
    <citation type="submission" date="2016-10" db="EMBL/GenBank/DDBJ databases">
        <authorList>
            <person name="de Groot N.N."/>
        </authorList>
    </citation>
    <scope>NUCLEOTIDE SEQUENCE [LARGE SCALE GENOMIC DNA]</scope>
    <source>
        <strain evidence="2 3">ATCC 700224</strain>
    </source>
</reference>
<dbReference type="Gene3D" id="3.40.50.1820">
    <property type="entry name" value="alpha/beta hydrolase"/>
    <property type="match status" value="1"/>
</dbReference>
<accession>A0A1G7BR06</accession>
<evidence type="ECO:0000313" key="2">
    <source>
        <dbReference type="EMBL" id="SDE29427.1"/>
    </source>
</evidence>
<feature type="domain" description="AB hydrolase-1" evidence="1">
    <location>
        <begin position="30"/>
        <end position="188"/>
    </location>
</feature>
<organism evidence="2 3">
    <name type="scientific">Rhodospira trueperi</name>
    <dbReference type="NCBI Taxonomy" id="69960"/>
    <lineage>
        <taxon>Bacteria</taxon>
        <taxon>Pseudomonadati</taxon>
        <taxon>Pseudomonadota</taxon>
        <taxon>Alphaproteobacteria</taxon>
        <taxon>Rhodospirillales</taxon>
        <taxon>Rhodospirillaceae</taxon>
        <taxon>Rhodospira</taxon>
    </lineage>
</organism>
<dbReference type="PANTHER" id="PTHR43433:SF5">
    <property type="entry name" value="AB HYDROLASE-1 DOMAIN-CONTAINING PROTEIN"/>
    <property type="match status" value="1"/>
</dbReference>
<evidence type="ECO:0000313" key="3">
    <source>
        <dbReference type="Proteomes" id="UP000199412"/>
    </source>
</evidence>
<dbReference type="STRING" id="69960.SAMN05421720_105137"/>
<dbReference type="AlphaFoldDB" id="A0A1G7BR06"/>
<keyword evidence="3" id="KW-1185">Reference proteome</keyword>
<dbReference type="InterPro" id="IPR000073">
    <property type="entry name" value="AB_hydrolase_1"/>
</dbReference>
<protein>
    <submittedName>
        <fullName evidence="2">Pimeloyl-ACP methyl ester carboxylesterase</fullName>
    </submittedName>
</protein>
<dbReference type="PANTHER" id="PTHR43433">
    <property type="entry name" value="HYDROLASE, ALPHA/BETA FOLD FAMILY PROTEIN"/>
    <property type="match status" value="1"/>
</dbReference>
<dbReference type="InterPro" id="IPR050471">
    <property type="entry name" value="AB_hydrolase"/>
</dbReference>
<evidence type="ECO:0000259" key="1">
    <source>
        <dbReference type="Pfam" id="PF00561"/>
    </source>
</evidence>